<dbReference type="AlphaFoldDB" id="A0A9X2D1H5"/>
<gene>
    <name evidence="1" type="ORF">LOX96_12385</name>
</gene>
<reference evidence="1" key="1">
    <citation type="submission" date="2021-11" db="EMBL/GenBank/DDBJ databases">
        <title>Legionella maioricencis sp. nov., a new species isolated from hot water samples in Mallorca.</title>
        <authorList>
            <person name="Crespi S."/>
            <person name="Drasar V."/>
            <person name="Salva-Serra F."/>
            <person name="Jaen-Luchoro D."/>
            <person name="Pineiro-Iglesias B."/>
            <person name="Aliaga F."/>
            <person name="Fernandez-Juarez V."/>
            <person name="Coll G."/>
            <person name="Moore E.R.B."/>
            <person name="Bennasar-Figueras A."/>
        </authorList>
    </citation>
    <scope>NUCLEOTIDE SEQUENCE</scope>
    <source>
        <strain evidence="1">HCPI-6</strain>
    </source>
</reference>
<protein>
    <submittedName>
        <fullName evidence="1">Uncharacterized protein</fullName>
    </submittedName>
</protein>
<name>A0A9X2D1H5_9GAMM</name>
<proteinExistence type="predicted"/>
<dbReference type="EMBL" id="JAJKBJ010000016">
    <property type="protein sequence ID" value="MCL9684895.1"/>
    <property type="molecule type" value="Genomic_DNA"/>
</dbReference>
<accession>A0A9X2D1H5</accession>
<dbReference type="RefSeq" id="WP_250422798.1">
    <property type="nucleotide sequence ID" value="NZ_JAJKBJ010000016.1"/>
</dbReference>
<evidence type="ECO:0000313" key="1">
    <source>
        <dbReference type="EMBL" id="MCL9684895.1"/>
    </source>
</evidence>
<comment type="caution">
    <text evidence="1">The sequence shown here is derived from an EMBL/GenBank/DDBJ whole genome shotgun (WGS) entry which is preliminary data.</text>
</comment>
<organism evidence="1 2">
    <name type="scientific">Legionella maioricensis</name>
    <dbReference type="NCBI Taxonomy" id="2896528"/>
    <lineage>
        <taxon>Bacteria</taxon>
        <taxon>Pseudomonadati</taxon>
        <taxon>Pseudomonadota</taxon>
        <taxon>Gammaproteobacteria</taxon>
        <taxon>Legionellales</taxon>
        <taxon>Legionellaceae</taxon>
        <taxon>Legionella</taxon>
    </lineage>
</organism>
<dbReference type="Proteomes" id="UP001139721">
    <property type="component" value="Unassembled WGS sequence"/>
</dbReference>
<evidence type="ECO:0000313" key="2">
    <source>
        <dbReference type="Proteomes" id="UP001139721"/>
    </source>
</evidence>
<keyword evidence="2" id="KW-1185">Reference proteome</keyword>
<sequence>MLKAGRWALQPSLRVPLFIVNTNKINWLQYVPFSKTGALPDLSSAIPHSLSIVYISEPQVMKQEELKMHGSIFLFLNKFIENKYGSAGWLKLCKTADILNPSYEMPEKNDERVQIRVEFK</sequence>